<organism evidence="4 5">
    <name type="scientific">Acidocella aminolytica 101 = DSM 11237</name>
    <dbReference type="NCBI Taxonomy" id="1120923"/>
    <lineage>
        <taxon>Bacteria</taxon>
        <taxon>Pseudomonadati</taxon>
        <taxon>Pseudomonadota</taxon>
        <taxon>Alphaproteobacteria</taxon>
        <taxon>Acetobacterales</taxon>
        <taxon>Acidocellaceae</taxon>
        <taxon>Acidocella</taxon>
    </lineage>
</organism>
<keyword evidence="5" id="KW-1185">Reference proteome</keyword>
<sequence>MAGDYAQTVAASIVKQLEDGTAPWVKPWEPSGLRFIPYNATTGKDYQGGNAIWLMTVAEAKGYSDPRWTTYKQAQSLDAQVMKGEKGTLIQYFKKFDRVPVKDEQGRPVKDAEGNQIYRSVELERPRVFSAVVFNAEQIAGMPKIEARPALAEWERHAAAEQIMTHSGVPIIYRPGDRAFYTVAQDRVTMPEREQFKTADRFYSTALHELGHATGHPSRLNRPDLGTPFGSEAYAREELRAEIASLMIADKLGIGHDPGQHAAYVGSWIKALQQEPREIFRAAADAEKISGYLMALRAEQKAGQITGRADSQAGDQARGYWQRAAESGAEIRRAERADQPEQERQARRATAGR</sequence>
<dbReference type="InterPro" id="IPR013610">
    <property type="entry name" value="ArdC_N"/>
</dbReference>
<dbReference type="STRING" id="1120923.SAMN02746095_02574"/>
<dbReference type="InterPro" id="IPR041459">
    <property type="entry name" value="MPTase-PolyVal"/>
</dbReference>
<gene>
    <name evidence="4" type="ORF">Aam_078_008</name>
</gene>
<reference evidence="4 5" key="1">
    <citation type="submission" date="2012-11" db="EMBL/GenBank/DDBJ databases">
        <title>Whole genome sequence of Acidocella aminolytica 101 = DSM 11237.</title>
        <authorList>
            <person name="Azuma Y."/>
            <person name="Higashiura N."/>
            <person name="Hirakawa H."/>
            <person name="Matsushita K."/>
        </authorList>
    </citation>
    <scope>NUCLEOTIDE SEQUENCE [LARGE SCALE GENOMIC DNA]</scope>
    <source>
        <strain evidence="5">101 / DSM 11237</strain>
    </source>
</reference>
<evidence type="ECO:0000313" key="5">
    <source>
        <dbReference type="Proteomes" id="UP000032668"/>
    </source>
</evidence>
<dbReference type="AlphaFoldDB" id="A0A0D6PIE6"/>
<evidence type="ECO:0000256" key="1">
    <source>
        <dbReference type="SAM" id="MobiDB-lite"/>
    </source>
</evidence>
<accession>A0A0D6PIE6</accession>
<protein>
    <submittedName>
        <fullName evidence="4">Antirestriction protein ArdC</fullName>
    </submittedName>
</protein>
<dbReference type="Pfam" id="PF08401">
    <property type="entry name" value="ArdcN"/>
    <property type="match status" value="1"/>
</dbReference>
<dbReference type="GO" id="GO:0003697">
    <property type="term" value="F:single-stranded DNA binding"/>
    <property type="evidence" value="ECO:0007669"/>
    <property type="project" value="InterPro"/>
</dbReference>
<feature type="region of interest" description="Disordered" evidence="1">
    <location>
        <begin position="306"/>
        <end position="353"/>
    </location>
</feature>
<feature type="domain" description="Polyvalent protein metallopeptidase" evidence="3">
    <location>
        <begin position="159"/>
        <end position="284"/>
    </location>
</feature>
<dbReference type="RefSeq" id="WP_048879519.1">
    <property type="nucleotide sequence ID" value="NZ_BANC01000076.1"/>
</dbReference>
<evidence type="ECO:0000259" key="3">
    <source>
        <dbReference type="Pfam" id="PF18818"/>
    </source>
</evidence>
<dbReference type="InterPro" id="IPR017113">
    <property type="entry name" value="Antirestriction_ArdC"/>
</dbReference>
<name>A0A0D6PIE6_9PROT</name>
<evidence type="ECO:0000313" key="4">
    <source>
        <dbReference type="EMBL" id="GAN81131.1"/>
    </source>
</evidence>
<comment type="caution">
    <text evidence="4">The sequence shown here is derived from an EMBL/GenBank/DDBJ whole genome shotgun (WGS) entry which is preliminary data.</text>
</comment>
<evidence type="ECO:0000259" key="2">
    <source>
        <dbReference type="Pfam" id="PF08401"/>
    </source>
</evidence>
<feature type="compositionally biased region" description="Basic and acidic residues" evidence="1">
    <location>
        <begin position="329"/>
        <end position="346"/>
    </location>
</feature>
<proteinExistence type="predicted"/>
<dbReference type="Proteomes" id="UP000032668">
    <property type="component" value="Unassembled WGS sequence"/>
</dbReference>
<feature type="domain" description="N-terminal" evidence="2">
    <location>
        <begin position="4"/>
        <end position="113"/>
    </location>
</feature>
<dbReference type="PIRSF" id="PIRSF037112">
    <property type="entry name" value="Antirestriction_ArdC"/>
    <property type="match status" value="1"/>
</dbReference>
<dbReference type="EMBL" id="BANC01000076">
    <property type="protein sequence ID" value="GAN81131.1"/>
    <property type="molecule type" value="Genomic_DNA"/>
</dbReference>
<dbReference type="OrthoDB" id="9792687at2"/>
<dbReference type="Pfam" id="PF18818">
    <property type="entry name" value="MPTase-PolyVal"/>
    <property type="match status" value="1"/>
</dbReference>